<dbReference type="InterPro" id="IPR050397">
    <property type="entry name" value="Env_Response_Regulators"/>
</dbReference>
<evidence type="ECO:0000256" key="2">
    <source>
        <dbReference type="SAM" id="Phobius"/>
    </source>
</evidence>
<dbReference type="SUPFAM" id="SSF51206">
    <property type="entry name" value="cAMP-binding domain-like"/>
    <property type="match status" value="4"/>
</dbReference>
<evidence type="ECO:0000259" key="3">
    <source>
        <dbReference type="PROSITE" id="PS50042"/>
    </source>
</evidence>
<feature type="domain" description="Cyclic nucleotide-binding" evidence="3">
    <location>
        <begin position="424"/>
        <end position="522"/>
    </location>
</feature>
<feature type="region of interest" description="Disordered" evidence="1">
    <location>
        <begin position="547"/>
        <end position="578"/>
    </location>
</feature>
<evidence type="ECO:0000256" key="1">
    <source>
        <dbReference type="SAM" id="MobiDB-lite"/>
    </source>
</evidence>
<comment type="caution">
    <text evidence="4">The sequence shown here is derived from an EMBL/GenBank/DDBJ whole genome shotgun (WGS) entry which is preliminary data.</text>
</comment>
<organism evidence="4">
    <name type="scientific">Caldilinea aerophila</name>
    <dbReference type="NCBI Taxonomy" id="133453"/>
    <lineage>
        <taxon>Bacteria</taxon>
        <taxon>Bacillati</taxon>
        <taxon>Chloroflexota</taxon>
        <taxon>Caldilineae</taxon>
        <taxon>Caldilineales</taxon>
        <taxon>Caldilineaceae</taxon>
        <taxon>Caldilinea</taxon>
    </lineage>
</organism>
<reference evidence="4" key="1">
    <citation type="journal article" date="2020" name="mSystems">
        <title>Genome- and Community-Level Interaction Insights into Carbon Utilization and Element Cycling Functions of Hydrothermarchaeota in Hydrothermal Sediment.</title>
        <authorList>
            <person name="Zhou Z."/>
            <person name="Liu Y."/>
            <person name="Xu W."/>
            <person name="Pan J."/>
            <person name="Luo Z.H."/>
            <person name="Li M."/>
        </authorList>
    </citation>
    <scope>NUCLEOTIDE SEQUENCE [LARGE SCALE GENOMIC DNA]</scope>
    <source>
        <strain evidence="4">SpSt-289</strain>
    </source>
</reference>
<feature type="domain" description="Cyclic nucleotide-binding" evidence="3">
    <location>
        <begin position="152"/>
        <end position="269"/>
    </location>
</feature>
<dbReference type="InterPro" id="IPR000595">
    <property type="entry name" value="cNMP-bd_dom"/>
</dbReference>
<keyword evidence="2" id="KW-0472">Membrane</keyword>
<dbReference type="CDD" id="cd00038">
    <property type="entry name" value="CAP_ED"/>
    <property type="match status" value="4"/>
</dbReference>
<proteinExistence type="predicted"/>
<dbReference type="InterPro" id="IPR018490">
    <property type="entry name" value="cNMP-bd_dom_sf"/>
</dbReference>
<dbReference type="InterPro" id="IPR014710">
    <property type="entry name" value="RmlC-like_jellyroll"/>
</dbReference>
<dbReference type="AlphaFoldDB" id="A0A7C1JX49"/>
<dbReference type="GO" id="GO:0005829">
    <property type="term" value="C:cytosol"/>
    <property type="evidence" value="ECO:0007669"/>
    <property type="project" value="TreeGrafter"/>
</dbReference>
<dbReference type="EMBL" id="DSMG01000051">
    <property type="protein sequence ID" value="HDX30750.1"/>
    <property type="molecule type" value="Genomic_DNA"/>
</dbReference>
<evidence type="ECO:0000313" key="4">
    <source>
        <dbReference type="EMBL" id="HDX30750.1"/>
    </source>
</evidence>
<keyword evidence="2" id="KW-0812">Transmembrane</keyword>
<feature type="domain" description="Cyclic nucleotide-binding" evidence="3">
    <location>
        <begin position="287"/>
        <end position="407"/>
    </location>
</feature>
<dbReference type="GO" id="GO:0003700">
    <property type="term" value="F:DNA-binding transcription factor activity"/>
    <property type="evidence" value="ECO:0007669"/>
    <property type="project" value="TreeGrafter"/>
</dbReference>
<protein>
    <submittedName>
        <fullName evidence="4">Cyclic nucleotide-binding domain-containing protein</fullName>
    </submittedName>
</protein>
<keyword evidence="2" id="KW-1133">Transmembrane helix</keyword>
<dbReference type="PANTHER" id="PTHR24567:SF74">
    <property type="entry name" value="HTH-TYPE TRANSCRIPTIONAL REGULATOR ARCR"/>
    <property type="match status" value="1"/>
</dbReference>
<feature type="transmembrane region" description="Helical" evidence="2">
    <location>
        <begin position="599"/>
        <end position="622"/>
    </location>
</feature>
<feature type="compositionally biased region" description="Pro residues" evidence="1">
    <location>
        <begin position="670"/>
        <end position="699"/>
    </location>
</feature>
<sequence>MSDNGDRSLKEELIQYAPLFAGLAPEEQQRLAERFSPQTARAGTVLFQVGDAADGLYLIGKGFVRIFTAGGATLATLGPGSVLGEDSLYRGVPYDVSAHAASDLEYWKLSDADLRAMILQQPMIGLKLSQNFGSLIAQMQDYLIRQLNRTPELKGLPPHTLQAIANHLEPRKLAAGQALYRAGDAASGLFLIESGRIEIQPESGDGEREEVGSGHLLGALALLTNKPQTATAIAREDALVWALSAQDFHTIAGRQPGLRRALAHNVSARLSRRDQMQAAMRLAQMPIFAPLPPATIQAIAQRMVLQHVPAGDRVYRAGELGDAMYLVESGEVELTAENAAGVVEEIGRIGADGFFGELSLLTGQIRVEDATAVRNTNLWVLKKADLDELAMQNPAIGKALSQGLAARLSSTESPEEENLRRFAIFADLSASDLRQIAPLLRPMRYRAGELIYRASAPADKLFLIERGTVRVQTLTGGAYLLGPGESFGERALITEQPHNTTVSADTDVDVWTLSKQDLDMLMNRYPAIAISLTRIITQRLSEAAQIPSSVSPSSAPVGAPAEAPVRRRQQAALGTEPQRRRRSFGEWYASLSPGARIRFILLMLLLLVLLCLTLPFTAMTIINGVGAASRAMASTLNNALDRVSASSRVELASADLTMVERLRLADAQVPPTPTYTPFPTPTPLPTLTPTPTQTPLPTPTSPPVIAQTFAQAAPAAVEPIVETAAEEAAPEEQVVAAAAEVRPRVLDSRLPALGVTIEDALVEPGQQYWRLVEVRWEDEQQAGGKHHIYVDVLDENGNRMVGQPVTVFWGDGSYTAPLEDKPAPDYGFNFQMYAAGYAYGVRVEGLPSDVLRGAGLGDLDKRFFGIHVSYYLIFQRTTK</sequence>
<accession>A0A7C1JX49</accession>
<gene>
    <name evidence="4" type="ORF">ENQ20_04565</name>
</gene>
<feature type="domain" description="Cyclic nucleotide-binding" evidence="3">
    <location>
        <begin position="19"/>
        <end position="135"/>
    </location>
</feature>
<dbReference type="PROSITE" id="PS50042">
    <property type="entry name" value="CNMP_BINDING_3"/>
    <property type="match status" value="4"/>
</dbReference>
<name>A0A7C1JX49_9CHLR</name>
<dbReference type="SMART" id="SM00100">
    <property type="entry name" value="cNMP"/>
    <property type="match status" value="4"/>
</dbReference>
<dbReference type="Pfam" id="PF00027">
    <property type="entry name" value="cNMP_binding"/>
    <property type="match status" value="4"/>
</dbReference>
<feature type="region of interest" description="Disordered" evidence="1">
    <location>
        <begin position="669"/>
        <end position="699"/>
    </location>
</feature>
<feature type="compositionally biased region" description="Low complexity" evidence="1">
    <location>
        <begin position="547"/>
        <end position="563"/>
    </location>
</feature>
<dbReference type="Gene3D" id="2.60.120.10">
    <property type="entry name" value="Jelly Rolls"/>
    <property type="match status" value="4"/>
</dbReference>
<dbReference type="PANTHER" id="PTHR24567">
    <property type="entry name" value="CRP FAMILY TRANSCRIPTIONAL REGULATORY PROTEIN"/>
    <property type="match status" value="1"/>
</dbReference>